<dbReference type="OrthoDB" id="5503174at2"/>
<gene>
    <name evidence="1" type="ORF">DN745_06040</name>
</gene>
<accession>A0A2Z4FJ13</accession>
<dbReference type="KEGG" id="bsed:DN745_06040"/>
<evidence type="ECO:0000313" key="1">
    <source>
        <dbReference type="EMBL" id="AWV88922.1"/>
    </source>
</evidence>
<dbReference type="AlphaFoldDB" id="A0A2Z4FJ13"/>
<dbReference type="EMBL" id="CP030032">
    <property type="protein sequence ID" value="AWV88922.1"/>
    <property type="molecule type" value="Genomic_DNA"/>
</dbReference>
<dbReference type="InterPro" id="IPR019546">
    <property type="entry name" value="TAT_signal_bac_arc"/>
</dbReference>
<dbReference type="InterPro" id="IPR006311">
    <property type="entry name" value="TAT_signal"/>
</dbReference>
<dbReference type="Proteomes" id="UP000249799">
    <property type="component" value="Chromosome"/>
</dbReference>
<name>A0A2Z4FJ13_9DELT</name>
<organism evidence="1 2">
    <name type="scientific">Bradymonas sediminis</name>
    <dbReference type="NCBI Taxonomy" id="1548548"/>
    <lineage>
        <taxon>Bacteria</taxon>
        <taxon>Deltaproteobacteria</taxon>
        <taxon>Bradymonadales</taxon>
        <taxon>Bradymonadaceae</taxon>
        <taxon>Bradymonas</taxon>
    </lineage>
</organism>
<dbReference type="RefSeq" id="WP_111333002.1">
    <property type="nucleotide sequence ID" value="NZ_CP030032.1"/>
</dbReference>
<keyword evidence="2" id="KW-1185">Reference proteome</keyword>
<evidence type="ECO:0000313" key="2">
    <source>
        <dbReference type="Proteomes" id="UP000249799"/>
    </source>
</evidence>
<dbReference type="PROSITE" id="PS51318">
    <property type="entry name" value="TAT"/>
    <property type="match status" value="1"/>
</dbReference>
<proteinExistence type="predicted"/>
<sequence>MTKDKNEPEQKSNHRHLSRRQFLGLSAAGVAALALTGRTCFYEDPTSDAWSQAVLTDWEIAVLAAAAGALIPDSPTELRQASATSPSGLQVAQKVDTFLQGLPFTMLVEIHAMFGLIEHGTILNGSVLRFTRLSPPKRLAYLQRLNEMGSKFGDAFRGIRDLSLLGWYAHPKTWEPMGYDGPLLVRPAPQPVQTPQSAGKYARLIAPAGTRPKGTL</sequence>
<dbReference type="NCBIfam" id="TIGR01409">
    <property type="entry name" value="TAT_signal_seq"/>
    <property type="match status" value="1"/>
</dbReference>
<reference evidence="1 2" key="1">
    <citation type="submission" date="2018-06" db="EMBL/GenBank/DDBJ databases">
        <title>Lujinxingia sediminis gen. nov. sp. nov., a new facultative anaerobic member of the class Deltaproteobacteria, and proposal of Lujinxingaceae fam. nov.</title>
        <authorList>
            <person name="Guo L.-Y."/>
            <person name="Li C.-M."/>
            <person name="Wang S."/>
            <person name="Du Z.-J."/>
        </authorList>
    </citation>
    <scope>NUCLEOTIDE SEQUENCE [LARGE SCALE GENOMIC DNA]</scope>
    <source>
        <strain evidence="1 2">FA350</strain>
    </source>
</reference>
<protein>
    <submittedName>
        <fullName evidence="1">Uncharacterized protein</fullName>
    </submittedName>
</protein>